<dbReference type="EMBL" id="LLZG01000388">
    <property type="protein sequence ID" value="KUL23287.1"/>
    <property type="molecule type" value="Genomic_DNA"/>
</dbReference>
<dbReference type="Proteomes" id="UP000053923">
    <property type="component" value="Unassembled WGS sequence"/>
</dbReference>
<dbReference type="InterPro" id="IPR011856">
    <property type="entry name" value="tRNA_endonuc-like_dom_sf"/>
</dbReference>
<dbReference type="OrthoDB" id="9781481at2"/>
<dbReference type="RefSeq" id="WP_062712678.1">
    <property type="nucleotide sequence ID" value="NZ_LLZG01000388.1"/>
</dbReference>
<dbReference type="Gene3D" id="3.40.1350.10">
    <property type="match status" value="1"/>
</dbReference>
<dbReference type="Pfam" id="PF04471">
    <property type="entry name" value="Mrr_cat"/>
    <property type="match status" value="1"/>
</dbReference>
<sequence length="420" mass="46241">MAEPAQFSETLADRVEHVLRKRQLGPLSVKELITALGPERDTSATTLAAEHQLVQALREDELRRAARGKRPRFGITDGESVRLRPPGNPAEAAVEEWNERVKLDLLEQLRECDPIVFEHIVAQLLIAIGYEEVRVTKRSNDGGVDVHAILSARGVTRVPTALQVKRWRKPVGRPEVQQLRGSLKSTQQGVIVTTSGFSRPALEDAARQDGSPVHLIDGQMLADLMVEHGLGVQTARVAFFSLDEQRLTGGSPAATATATTEGDQVSSGVRQGSQMYFLAQLPGGRNADYLSTLAIMAQLAEEQPTLDEYIEAFQQHFPGISRADEARRRMRVLLSLGLAEVESSHVTLTFLGRRFVDDRDPRLLREAFLARIAGAAEVRALVVDLADDRARRQRVLDDPPAGLSSTQATLVLRWLTQLGL</sequence>
<feature type="domain" description="Restriction endonuclease type IV Mrr" evidence="1">
    <location>
        <begin position="109"/>
        <end position="225"/>
    </location>
</feature>
<evidence type="ECO:0000259" key="1">
    <source>
        <dbReference type="Pfam" id="PF04471"/>
    </source>
</evidence>
<comment type="caution">
    <text evidence="2">The sequence shown here is derived from an EMBL/GenBank/DDBJ whole genome shotgun (WGS) entry which is preliminary data.</text>
</comment>
<dbReference type="GO" id="GO:0003677">
    <property type="term" value="F:DNA binding"/>
    <property type="evidence" value="ECO:0007669"/>
    <property type="project" value="InterPro"/>
</dbReference>
<evidence type="ECO:0000313" key="2">
    <source>
        <dbReference type="EMBL" id="KUL23287.1"/>
    </source>
</evidence>
<dbReference type="InterPro" id="IPR052906">
    <property type="entry name" value="Type_IV_Methyl-Rstrct_Enzyme"/>
</dbReference>
<proteinExistence type="predicted"/>
<keyword evidence="3" id="KW-1185">Reference proteome</keyword>
<dbReference type="PANTHER" id="PTHR30015">
    <property type="entry name" value="MRR RESTRICTION SYSTEM PROTEIN"/>
    <property type="match status" value="1"/>
</dbReference>
<dbReference type="SUPFAM" id="SSF52980">
    <property type="entry name" value="Restriction endonuclease-like"/>
    <property type="match status" value="1"/>
</dbReference>
<organism evidence="2 3">
    <name type="scientific">Streptomyces regalis</name>
    <dbReference type="NCBI Taxonomy" id="68262"/>
    <lineage>
        <taxon>Bacteria</taxon>
        <taxon>Bacillati</taxon>
        <taxon>Actinomycetota</taxon>
        <taxon>Actinomycetes</taxon>
        <taxon>Kitasatosporales</taxon>
        <taxon>Streptomycetaceae</taxon>
        <taxon>Streptomyces</taxon>
    </lineage>
</organism>
<dbReference type="InterPro" id="IPR007560">
    <property type="entry name" value="Restrct_endonuc_IV_Mrr"/>
</dbReference>
<protein>
    <recommendedName>
        <fullName evidence="1">Restriction endonuclease type IV Mrr domain-containing protein</fullName>
    </recommendedName>
</protein>
<dbReference type="PANTHER" id="PTHR30015:SF7">
    <property type="entry name" value="TYPE IV METHYL-DIRECTED RESTRICTION ENZYME ECOKMRR"/>
    <property type="match status" value="1"/>
</dbReference>
<reference evidence="3" key="1">
    <citation type="submission" date="2015-10" db="EMBL/GenBank/DDBJ databases">
        <authorList>
            <person name="Ju K.-S."/>
            <person name="Doroghazi J.R."/>
            <person name="Metcalf W.W."/>
        </authorList>
    </citation>
    <scope>NUCLEOTIDE SEQUENCE [LARGE SCALE GENOMIC DNA]</scope>
    <source>
        <strain evidence="3">NRRL 3151</strain>
    </source>
</reference>
<gene>
    <name evidence="2" type="ORF">ADL12_40190</name>
</gene>
<dbReference type="InterPro" id="IPR011335">
    <property type="entry name" value="Restrct_endonuc-II-like"/>
</dbReference>
<dbReference type="AlphaFoldDB" id="A0A117ML29"/>
<evidence type="ECO:0000313" key="3">
    <source>
        <dbReference type="Proteomes" id="UP000053923"/>
    </source>
</evidence>
<accession>A0A117ML29</accession>
<dbReference type="GO" id="GO:0015666">
    <property type="term" value="F:restriction endodeoxyribonuclease activity"/>
    <property type="evidence" value="ECO:0007669"/>
    <property type="project" value="TreeGrafter"/>
</dbReference>
<dbReference type="GO" id="GO:0009307">
    <property type="term" value="P:DNA restriction-modification system"/>
    <property type="evidence" value="ECO:0007669"/>
    <property type="project" value="InterPro"/>
</dbReference>
<name>A0A117ML29_9ACTN</name>